<keyword evidence="1" id="KW-0547">Nucleotide-binding</keyword>
<dbReference type="Pfam" id="PF01926">
    <property type="entry name" value="MMR_HSR1"/>
    <property type="match status" value="1"/>
</dbReference>
<feature type="domain" description="G" evidence="4">
    <location>
        <begin position="150"/>
        <end position="227"/>
    </location>
</feature>
<feature type="region of interest" description="Disordered" evidence="3">
    <location>
        <begin position="352"/>
        <end position="384"/>
    </location>
</feature>
<dbReference type="PANTHER" id="PTHR45782:SF4">
    <property type="entry name" value="MITOCHONDRIAL RIBOSOME-ASSOCIATED GTPASE 1"/>
    <property type="match status" value="1"/>
</dbReference>
<sequence length="410" mass="44824">MPGPLKKDTAAAAASLAQTAARAFQPRQEFPDYRVVLAQLKGHQTKALHRMAQLAPQINLVVELRDARAPLATANVLLDKVFKGKDKLIVYTKKDMSPVSSQLLQRWHAPRNEKWLAIDSRKNRDVALVLRALREKHRSMLPPPPLGLRLMVAGMPNVGKSTLVNELRRHGLAAGGGGGAAGGDERRFRKVARTGNMAGVTRNTSEIIRISAEPEMLLYDTPGVLLPQVDSVRTMLALYLAGTVSASSSSDGGIDPVIATDYLLYMMNLADPSGAGYRRYLPHPTNDVYELLDGVGRLTGNRNRRKIDGGKLRTNYVGCALELVKEFQQGRLGRWCLDEAVVRQLSPDAFSEQAAAERRRVDSHPSRLGKTLDPDAAATATDASAAAAKTTKAARRRERLVKQSNQLFTV</sequence>
<evidence type="ECO:0000256" key="1">
    <source>
        <dbReference type="ARBA" id="ARBA00022741"/>
    </source>
</evidence>
<dbReference type="GO" id="GO:0003924">
    <property type="term" value="F:GTPase activity"/>
    <property type="evidence" value="ECO:0007669"/>
    <property type="project" value="TreeGrafter"/>
</dbReference>
<keyword evidence="6" id="KW-1185">Reference proteome</keyword>
<evidence type="ECO:0000256" key="2">
    <source>
        <dbReference type="ARBA" id="ARBA00023134"/>
    </source>
</evidence>
<evidence type="ECO:0000313" key="6">
    <source>
        <dbReference type="Proteomes" id="UP000094455"/>
    </source>
</evidence>
<dbReference type="GeneID" id="30179692"/>
<dbReference type="RefSeq" id="XP_019016461.1">
    <property type="nucleotide sequence ID" value="XM_019163005.1"/>
</dbReference>
<dbReference type="Gene3D" id="3.40.50.300">
    <property type="entry name" value="P-loop containing nucleotide triphosphate hydrolases"/>
    <property type="match status" value="1"/>
</dbReference>
<dbReference type="PANTHER" id="PTHR45782">
    <property type="entry name" value="MITOCHONDRIAL RIBOSOME-ASSOCIATED GTPASE 1"/>
    <property type="match status" value="1"/>
</dbReference>
<dbReference type="CDD" id="cd01856">
    <property type="entry name" value="YlqF"/>
    <property type="match status" value="1"/>
</dbReference>
<proteinExistence type="predicted"/>
<feature type="compositionally biased region" description="Basic and acidic residues" evidence="3">
    <location>
        <begin position="355"/>
        <end position="373"/>
    </location>
</feature>
<dbReference type="GO" id="GO:0005525">
    <property type="term" value="F:GTP binding"/>
    <property type="evidence" value="ECO:0007669"/>
    <property type="project" value="UniProtKB-KW"/>
</dbReference>
<name>A0A1E3NIE4_9ASCO</name>
<accession>A0A1E3NIE4</accession>
<evidence type="ECO:0000259" key="4">
    <source>
        <dbReference type="Pfam" id="PF01926"/>
    </source>
</evidence>
<feature type="compositionally biased region" description="Low complexity" evidence="3">
    <location>
        <begin position="375"/>
        <end position="384"/>
    </location>
</feature>
<dbReference type="EMBL" id="KV454005">
    <property type="protein sequence ID" value="ODQ45348.1"/>
    <property type="molecule type" value="Genomic_DNA"/>
</dbReference>
<organism evidence="5 6">
    <name type="scientific">Pichia membranifaciens NRRL Y-2026</name>
    <dbReference type="NCBI Taxonomy" id="763406"/>
    <lineage>
        <taxon>Eukaryota</taxon>
        <taxon>Fungi</taxon>
        <taxon>Dikarya</taxon>
        <taxon>Ascomycota</taxon>
        <taxon>Saccharomycotina</taxon>
        <taxon>Pichiomycetes</taxon>
        <taxon>Pichiales</taxon>
        <taxon>Pichiaceae</taxon>
        <taxon>Pichia</taxon>
    </lineage>
</organism>
<dbReference type="Proteomes" id="UP000094455">
    <property type="component" value="Unassembled WGS sequence"/>
</dbReference>
<dbReference type="GO" id="GO:0005739">
    <property type="term" value="C:mitochondrion"/>
    <property type="evidence" value="ECO:0007669"/>
    <property type="project" value="TreeGrafter"/>
</dbReference>
<protein>
    <recommendedName>
        <fullName evidence="4">G domain-containing protein</fullName>
    </recommendedName>
</protein>
<keyword evidence="2" id="KW-0342">GTP-binding</keyword>
<dbReference type="STRING" id="763406.A0A1E3NIE4"/>
<evidence type="ECO:0000256" key="3">
    <source>
        <dbReference type="SAM" id="MobiDB-lite"/>
    </source>
</evidence>
<reference evidence="5 6" key="1">
    <citation type="journal article" date="2016" name="Proc. Natl. Acad. Sci. U.S.A.">
        <title>Comparative genomics of biotechnologically important yeasts.</title>
        <authorList>
            <person name="Riley R."/>
            <person name="Haridas S."/>
            <person name="Wolfe K.H."/>
            <person name="Lopes M.R."/>
            <person name="Hittinger C.T."/>
            <person name="Goeker M."/>
            <person name="Salamov A.A."/>
            <person name="Wisecaver J.H."/>
            <person name="Long T.M."/>
            <person name="Calvey C.H."/>
            <person name="Aerts A.L."/>
            <person name="Barry K.W."/>
            <person name="Choi C."/>
            <person name="Clum A."/>
            <person name="Coughlan A.Y."/>
            <person name="Deshpande S."/>
            <person name="Douglass A.P."/>
            <person name="Hanson S.J."/>
            <person name="Klenk H.-P."/>
            <person name="LaButti K.M."/>
            <person name="Lapidus A."/>
            <person name="Lindquist E.A."/>
            <person name="Lipzen A.M."/>
            <person name="Meier-Kolthoff J.P."/>
            <person name="Ohm R.A."/>
            <person name="Otillar R.P."/>
            <person name="Pangilinan J.L."/>
            <person name="Peng Y."/>
            <person name="Rokas A."/>
            <person name="Rosa C.A."/>
            <person name="Scheuner C."/>
            <person name="Sibirny A.A."/>
            <person name="Slot J.C."/>
            <person name="Stielow J.B."/>
            <person name="Sun H."/>
            <person name="Kurtzman C.P."/>
            <person name="Blackwell M."/>
            <person name="Grigoriev I.V."/>
            <person name="Jeffries T.W."/>
        </authorList>
    </citation>
    <scope>NUCLEOTIDE SEQUENCE [LARGE SCALE GENOMIC DNA]</scope>
    <source>
        <strain evidence="5 6">NRRL Y-2026</strain>
    </source>
</reference>
<dbReference type="InterPro" id="IPR027417">
    <property type="entry name" value="P-loop_NTPase"/>
</dbReference>
<dbReference type="SUPFAM" id="SSF52540">
    <property type="entry name" value="P-loop containing nucleoside triphosphate hydrolases"/>
    <property type="match status" value="1"/>
</dbReference>
<gene>
    <name evidence="5" type="ORF">PICMEDRAFT_36428</name>
</gene>
<dbReference type="OrthoDB" id="269151at2759"/>
<dbReference type="InterPro" id="IPR006073">
    <property type="entry name" value="GTP-bd"/>
</dbReference>
<dbReference type="GO" id="GO:0032543">
    <property type="term" value="P:mitochondrial translation"/>
    <property type="evidence" value="ECO:0007669"/>
    <property type="project" value="TreeGrafter"/>
</dbReference>
<evidence type="ECO:0000313" key="5">
    <source>
        <dbReference type="EMBL" id="ODQ45348.1"/>
    </source>
</evidence>
<dbReference type="AlphaFoldDB" id="A0A1E3NIE4"/>